<evidence type="ECO:0000313" key="15">
    <source>
        <dbReference type="Proteomes" id="UP001432027"/>
    </source>
</evidence>
<evidence type="ECO:0000256" key="8">
    <source>
        <dbReference type="ARBA" id="ARBA00023157"/>
    </source>
</evidence>
<evidence type="ECO:0000259" key="13">
    <source>
        <dbReference type="PROSITE" id="PS51864"/>
    </source>
</evidence>
<dbReference type="GO" id="GO:0008270">
    <property type="term" value="F:zinc ion binding"/>
    <property type="evidence" value="ECO:0007669"/>
    <property type="project" value="UniProtKB-UniRule"/>
</dbReference>
<evidence type="ECO:0000256" key="11">
    <source>
        <dbReference type="RuleBase" id="RU361183"/>
    </source>
</evidence>
<evidence type="ECO:0000256" key="4">
    <source>
        <dbReference type="ARBA" id="ARBA00022801"/>
    </source>
</evidence>
<reference evidence="14" key="1">
    <citation type="submission" date="2023-10" db="EMBL/GenBank/DDBJ databases">
        <title>Genome assembly of Pristionchus species.</title>
        <authorList>
            <person name="Yoshida K."/>
            <person name="Sommer R.J."/>
        </authorList>
    </citation>
    <scope>NUCLEOTIDE SEQUENCE</scope>
    <source>
        <strain evidence="14">RS0144</strain>
    </source>
</reference>
<dbReference type="InterPro" id="IPR001506">
    <property type="entry name" value="Peptidase_M12A"/>
</dbReference>
<feature type="binding site" evidence="10">
    <location>
        <position position="418"/>
    </location>
    <ligand>
        <name>Zn(2+)</name>
        <dbReference type="ChEBI" id="CHEBI:29105"/>
        <note>catalytic</note>
    </ligand>
</feature>
<gene>
    <name evidence="14" type="ORF">PENTCL1PPCAC_26484</name>
</gene>
<comment type="caution">
    <text evidence="9">Lacks conserved residue(s) required for the propagation of feature annotation.</text>
</comment>
<dbReference type="PROSITE" id="PS51670">
    <property type="entry name" value="SHKT"/>
    <property type="match status" value="1"/>
</dbReference>
<evidence type="ECO:0000256" key="9">
    <source>
        <dbReference type="PROSITE-ProRule" id="PRU01005"/>
    </source>
</evidence>
<keyword evidence="6 10" id="KW-0482">Metalloprotease</keyword>
<dbReference type="InterPro" id="IPR034035">
    <property type="entry name" value="Astacin-like_dom"/>
</dbReference>
<dbReference type="SMART" id="SM00235">
    <property type="entry name" value="ZnMc"/>
    <property type="match status" value="1"/>
</dbReference>
<evidence type="ECO:0000256" key="6">
    <source>
        <dbReference type="ARBA" id="ARBA00023049"/>
    </source>
</evidence>
<feature type="non-terminal residue" evidence="14">
    <location>
        <position position="1"/>
    </location>
</feature>
<protein>
    <recommendedName>
        <fullName evidence="11">Metalloendopeptidase</fullName>
        <ecNumber evidence="11">3.4.24.-</ecNumber>
    </recommendedName>
</protein>
<dbReference type="CDD" id="cd04280">
    <property type="entry name" value="ZnMc_astacin_like"/>
    <property type="match status" value="1"/>
</dbReference>
<keyword evidence="5 10" id="KW-0862">Zinc</keyword>
<dbReference type="InterPro" id="IPR024079">
    <property type="entry name" value="MetalloPept_cat_dom_sf"/>
</dbReference>
<sequence length="560" mass="62879">FQTEFDHLRSIANVAEREAKAASLSHGPEISIRSKRGIMDEVHVWNVRPGKGIVEESIAPRFLRSLRNKRGFMEEEFHWSNGKGRIVERNPSPGLLQQFGNGLDNLSKGMANKFGWGGDSKDNYSPVPNGEGVGQVNENNGGSRGGGFLSQLVDKFHLPIPKMMLKDPMAYVPDSMKNAVTYLKQKWGELSAAAKGMISEVCRTRINCQSQTQNAINLRNTVKEKLRQFRMMFGVGNEKELEEQFDRTQQVKKALLSRAGLDKEVEPADDGVFDSDTLLTTKQSEMLLNQLGQGGRSGVEPVPEAPSRSAKRAAIYFEDEFFQKWDLHSPIPYIFDSSLAAYERTDIRDALSEISSKTCIRFAEQFYKPNRYHINYVKISSTTFCGLSYIGRTAPANPIYLSFACGETKGVALHETLHALGVAHEHVRMDRDQHIRVDWSNIDPRYYDAFAVSDPKTFTTYGVKYDYGSIMHYRWNSAAINPQKGTMIPLVNEAANSRLLGQRKGLSQTDVELLNKLYCKPDSCQDTNVYCGAWALQGVCTRSSNNVWMGQNCRKSCGLC</sequence>
<dbReference type="SUPFAM" id="SSF55486">
    <property type="entry name" value="Metalloproteases ('zincins'), catalytic domain"/>
    <property type="match status" value="1"/>
</dbReference>
<dbReference type="Pfam" id="PF01400">
    <property type="entry name" value="Astacin"/>
    <property type="match status" value="1"/>
</dbReference>
<keyword evidence="8" id="KW-1015">Disulfide bond</keyword>
<name>A0AAV5UBP0_9BILA</name>
<dbReference type="Pfam" id="PF01549">
    <property type="entry name" value="ShK"/>
    <property type="match status" value="1"/>
</dbReference>
<evidence type="ECO:0000256" key="10">
    <source>
        <dbReference type="PROSITE-ProRule" id="PRU01211"/>
    </source>
</evidence>
<evidence type="ECO:0000256" key="2">
    <source>
        <dbReference type="ARBA" id="ARBA00022670"/>
    </source>
</evidence>
<dbReference type="EMBL" id="BTSX01000006">
    <property type="protein sequence ID" value="GMT04310.1"/>
    <property type="molecule type" value="Genomic_DNA"/>
</dbReference>
<keyword evidence="7" id="KW-0865">Zymogen</keyword>
<dbReference type="GO" id="GO:0006508">
    <property type="term" value="P:proteolysis"/>
    <property type="evidence" value="ECO:0007669"/>
    <property type="project" value="UniProtKB-KW"/>
</dbReference>
<evidence type="ECO:0000256" key="1">
    <source>
        <dbReference type="ARBA" id="ARBA00002657"/>
    </source>
</evidence>
<dbReference type="SMART" id="SM00254">
    <property type="entry name" value="ShKT"/>
    <property type="match status" value="1"/>
</dbReference>
<dbReference type="PANTHER" id="PTHR10127">
    <property type="entry name" value="DISCOIDIN, CUB, EGF, LAMININ , AND ZINC METALLOPROTEASE DOMAIN CONTAINING"/>
    <property type="match status" value="1"/>
</dbReference>
<evidence type="ECO:0000259" key="12">
    <source>
        <dbReference type="PROSITE" id="PS51670"/>
    </source>
</evidence>
<accession>A0AAV5UBP0</accession>
<feature type="active site" evidence="10">
    <location>
        <position position="415"/>
    </location>
</feature>
<evidence type="ECO:0000256" key="5">
    <source>
        <dbReference type="ARBA" id="ARBA00022833"/>
    </source>
</evidence>
<keyword evidence="3 10" id="KW-0479">Metal-binding</keyword>
<evidence type="ECO:0000313" key="14">
    <source>
        <dbReference type="EMBL" id="GMT04310.1"/>
    </source>
</evidence>
<feature type="domain" description="ShKT" evidence="12">
    <location>
        <begin position="524"/>
        <end position="560"/>
    </location>
</feature>
<feature type="binding site" evidence="10">
    <location>
        <position position="424"/>
    </location>
    <ligand>
        <name>Zn(2+)</name>
        <dbReference type="ChEBI" id="CHEBI:29105"/>
        <note>catalytic</note>
    </ligand>
</feature>
<feature type="domain" description="Peptidase M12A" evidence="13">
    <location>
        <begin position="313"/>
        <end position="520"/>
    </location>
</feature>
<dbReference type="InterPro" id="IPR006026">
    <property type="entry name" value="Peptidase_Metallo"/>
</dbReference>
<evidence type="ECO:0000256" key="7">
    <source>
        <dbReference type="ARBA" id="ARBA00023145"/>
    </source>
</evidence>
<comment type="caution">
    <text evidence="14">The sequence shown here is derived from an EMBL/GenBank/DDBJ whole genome shotgun (WGS) entry which is preliminary data.</text>
</comment>
<dbReference type="Proteomes" id="UP001432027">
    <property type="component" value="Unassembled WGS sequence"/>
</dbReference>
<dbReference type="GO" id="GO:0004222">
    <property type="term" value="F:metalloendopeptidase activity"/>
    <property type="evidence" value="ECO:0007669"/>
    <property type="project" value="UniProtKB-UniRule"/>
</dbReference>
<dbReference type="Gene3D" id="1.10.10.1940">
    <property type="match status" value="1"/>
</dbReference>
<organism evidence="14 15">
    <name type="scientific">Pristionchus entomophagus</name>
    <dbReference type="NCBI Taxonomy" id="358040"/>
    <lineage>
        <taxon>Eukaryota</taxon>
        <taxon>Metazoa</taxon>
        <taxon>Ecdysozoa</taxon>
        <taxon>Nematoda</taxon>
        <taxon>Chromadorea</taxon>
        <taxon>Rhabditida</taxon>
        <taxon>Rhabditina</taxon>
        <taxon>Diplogasteromorpha</taxon>
        <taxon>Diplogasteroidea</taxon>
        <taxon>Neodiplogasteridae</taxon>
        <taxon>Pristionchus</taxon>
    </lineage>
</organism>
<dbReference type="PANTHER" id="PTHR10127:SF802">
    <property type="entry name" value="ZINC METALLOPROTEINASE NAS-10"/>
    <property type="match status" value="1"/>
</dbReference>
<dbReference type="Gene3D" id="3.40.390.10">
    <property type="entry name" value="Collagenase (Catalytic Domain)"/>
    <property type="match status" value="1"/>
</dbReference>
<comment type="cofactor">
    <cofactor evidence="10 11">
        <name>Zn(2+)</name>
        <dbReference type="ChEBI" id="CHEBI:29105"/>
    </cofactor>
    <text evidence="10 11">Binds 1 zinc ion per subunit.</text>
</comment>
<proteinExistence type="predicted"/>
<dbReference type="InterPro" id="IPR003582">
    <property type="entry name" value="ShKT_dom"/>
</dbReference>
<comment type="function">
    <text evidence="1">Metalloprotease.</text>
</comment>
<keyword evidence="4 10" id="KW-0378">Hydrolase</keyword>
<dbReference type="AlphaFoldDB" id="A0AAV5UBP0"/>
<feature type="binding site" evidence="10">
    <location>
        <position position="414"/>
    </location>
    <ligand>
        <name>Zn(2+)</name>
        <dbReference type="ChEBI" id="CHEBI:29105"/>
        <note>catalytic</note>
    </ligand>
</feature>
<dbReference type="EC" id="3.4.24.-" evidence="11"/>
<keyword evidence="2 10" id="KW-0645">Protease</keyword>
<dbReference type="PROSITE" id="PS51864">
    <property type="entry name" value="ASTACIN"/>
    <property type="match status" value="1"/>
</dbReference>
<keyword evidence="15" id="KW-1185">Reference proteome</keyword>
<evidence type="ECO:0000256" key="3">
    <source>
        <dbReference type="ARBA" id="ARBA00022723"/>
    </source>
</evidence>
<dbReference type="PRINTS" id="PR00480">
    <property type="entry name" value="ASTACIN"/>
</dbReference>